<keyword evidence="4" id="KW-1185">Reference proteome</keyword>
<gene>
    <name evidence="3" type="ORF">SDJN03_24697</name>
</gene>
<keyword evidence="2" id="KW-0732">Signal</keyword>
<evidence type="ECO:0000256" key="1">
    <source>
        <dbReference type="SAM" id="MobiDB-lite"/>
    </source>
</evidence>
<accession>A0AAV6M9G1</accession>
<dbReference type="Proteomes" id="UP000685013">
    <property type="component" value="Chromosome 16"/>
</dbReference>
<protein>
    <submittedName>
        <fullName evidence="3">Uncharacterized protein</fullName>
    </submittedName>
</protein>
<dbReference type="AlphaFoldDB" id="A0AAV6M9G1"/>
<feature type="signal peptide" evidence="2">
    <location>
        <begin position="1"/>
        <end position="25"/>
    </location>
</feature>
<reference evidence="3 4" key="1">
    <citation type="journal article" date="2021" name="Hortic Res">
        <title>The domestication of Cucurbita argyrosperma as revealed by the genome of its wild relative.</title>
        <authorList>
            <person name="Barrera-Redondo J."/>
            <person name="Sanchez-de la Vega G."/>
            <person name="Aguirre-Liguori J.A."/>
            <person name="Castellanos-Morales G."/>
            <person name="Gutierrez-Guerrero Y.T."/>
            <person name="Aguirre-Dugua X."/>
            <person name="Aguirre-Planter E."/>
            <person name="Tenaillon M.I."/>
            <person name="Lira-Saade R."/>
            <person name="Eguiarte L.E."/>
        </authorList>
    </citation>
    <scope>NUCLEOTIDE SEQUENCE [LARGE SCALE GENOMIC DNA]</scope>
    <source>
        <strain evidence="3">JBR-2021</strain>
    </source>
</reference>
<evidence type="ECO:0000313" key="4">
    <source>
        <dbReference type="Proteomes" id="UP000685013"/>
    </source>
</evidence>
<name>A0AAV6M9G1_9ROSI</name>
<evidence type="ECO:0000256" key="2">
    <source>
        <dbReference type="SAM" id="SignalP"/>
    </source>
</evidence>
<sequence length="83" mass="9184">MASMAAFNTFFFIFLLFTYPNSGVADGLNLKEGLKLPNPCGQVRVEKNKVARKLLGAEEFSDYASPEHNRRHEPRIGSPGGRA</sequence>
<dbReference type="EMBL" id="JAGKQH010000016">
    <property type="protein sequence ID" value="KAG6577123.1"/>
    <property type="molecule type" value="Genomic_DNA"/>
</dbReference>
<feature type="non-terminal residue" evidence="3">
    <location>
        <position position="1"/>
    </location>
</feature>
<comment type="caution">
    <text evidence="3">The sequence shown here is derived from an EMBL/GenBank/DDBJ whole genome shotgun (WGS) entry which is preliminary data.</text>
</comment>
<organism evidence="3 4">
    <name type="scientific">Cucurbita argyrosperma subsp. sororia</name>
    <dbReference type="NCBI Taxonomy" id="37648"/>
    <lineage>
        <taxon>Eukaryota</taxon>
        <taxon>Viridiplantae</taxon>
        <taxon>Streptophyta</taxon>
        <taxon>Embryophyta</taxon>
        <taxon>Tracheophyta</taxon>
        <taxon>Spermatophyta</taxon>
        <taxon>Magnoliopsida</taxon>
        <taxon>eudicotyledons</taxon>
        <taxon>Gunneridae</taxon>
        <taxon>Pentapetalae</taxon>
        <taxon>rosids</taxon>
        <taxon>fabids</taxon>
        <taxon>Cucurbitales</taxon>
        <taxon>Cucurbitaceae</taxon>
        <taxon>Cucurbiteae</taxon>
        <taxon>Cucurbita</taxon>
    </lineage>
</organism>
<feature type="region of interest" description="Disordered" evidence="1">
    <location>
        <begin position="62"/>
        <end position="83"/>
    </location>
</feature>
<feature type="chain" id="PRO_5043349842" evidence="2">
    <location>
        <begin position="26"/>
        <end position="83"/>
    </location>
</feature>
<evidence type="ECO:0000313" key="3">
    <source>
        <dbReference type="EMBL" id="KAG6577123.1"/>
    </source>
</evidence>
<proteinExistence type="predicted"/>